<organism evidence="3 4">
    <name type="scientific">Erythroxylum novogranatense</name>
    <dbReference type="NCBI Taxonomy" id="1862640"/>
    <lineage>
        <taxon>Eukaryota</taxon>
        <taxon>Viridiplantae</taxon>
        <taxon>Streptophyta</taxon>
        <taxon>Embryophyta</taxon>
        <taxon>Tracheophyta</taxon>
        <taxon>Spermatophyta</taxon>
        <taxon>Magnoliopsida</taxon>
        <taxon>eudicotyledons</taxon>
        <taxon>Gunneridae</taxon>
        <taxon>Pentapetalae</taxon>
        <taxon>rosids</taxon>
        <taxon>fabids</taxon>
        <taxon>Malpighiales</taxon>
        <taxon>Erythroxylaceae</taxon>
        <taxon>Erythroxylum</taxon>
    </lineage>
</organism>
<dbReference type="PANTHER" id="PTHR21494">
    <property type="entry name" value="ACTIVATING SIGNAL COINTEGRATOR 1 COMPLEX SUBUNIT 2 ASC-1 COMPLEX SUBUNIT P100"/>
    <property type="match status" value="1"/>
</dbReference>
<dbReference type="InterPro" id="IPR012677">
    <property type="entry name" value="Nucleotide-bd_a/b_plait_sf"/>
</dbReference>
<dbReference type="PANTHER" id="PTHR21494:SF2">
    <property type="entry name" value="NUCLEIC ACID BINDING PROTEIN"/>
    <property type="match status" value="1"/>
</dbReference>
<dbReference type="EMBL" id="JAIWQS010000002">
    <property type="protein sequence ID" value="KAJ8773233.1"/>
    <property type="molecule type" value="Genomic_DNA"/>
</dbReference>
<dbReference type="GO" id="GO:0003676">
    <property type="term" value="F:nucleic acid binding"/>
    <property type="evidence" value="ECO:0007669"/>
    <property type="project" value="InterPro"/>
</dbReference>
<feature type="region of interest" description="Disordered" evidence="1">
    <location>
        <begin position="411"/>
        <end position="471"/>
    </location>
</feature>
<dbReference type="CDD" id="cd00590">
    <property type="entry name" value="RRM_SF"/>
    <property type="match status" value="1"/>
</dbReference>
<feature type="compositionally biased region" description="Polar residues" evidence="1">
    <location>
        <begin position="737"/>
        <end position="754"/>
    </location>
</feature>
<dbReference type="Pfam" id="PF07744">
    <property type="entry name" value="SPOC"/>
    <property type="match status" value="1"/>
</dbReference>
<feature type="region of interest" description="Disordered" evidence="1">
    <location>
        <begin position="295"/>
        <end position="331"/>
    </location>
</feature>
<feature type="compositionally biased region" description="Pro residues" evidence="1">
    <location>
        <begin position="1058"/>
        <end position="1088"/>
    </location>
</feature>
<dbReference type="CDD" id="cd21546">
    <property type="entry name" value="SPOC_FPA-like"/>
    <property type="match status" value="1"/>
</dbReference>
<dbReference type="Gene3D" id="3.30.70.330">
    <property type="match status" value="1"/>
</dbReference>
<gene>
    <name evidence="3" type="ORF">K2173_028410</name>
</gene>
<feature type="region of interest" description="Disordered" evidence="1">
    <location>
        <begin position="1051"/>
        <end position="1097"/>
    </location>
</feature>
<feature type="compositionally biased region" description="Basic and acidic residues" evidence="1">
    <location>
        <begin position="311"/>
        <end position="331"/>
    </location>
</feature>
<feature type="region of interest" description="Disordered" evidence="1">
    <location>
        <begin position="1"/>
        <end position="58"/>
    </location>
</feature>
<comment type="caution">
    <text evidence="3">The sequence shown here is derived from an EMBL/GenBank/DDBJ whole genome shotgun (WGS) entry which is preliminary data.</text>
</comment>
<feature type="compositionally biased region" description="Low complexity" evidence="1">
    <location>
        <begin position="28"/>
        <end position="39"/>
    </location>
</feature>
<dbReference type="InterPro" id="IPR052586">
    <property type="entry name" value="ASCC2"/>
</dbReference>
<dbReference type="SUPFAM" id="SSF54928">
    <property type="entry name" value="RNA-binding domain, RBD"/>
    <property type="match status" value="1"/>
</dbReference>
<keyword evidence="4" id="KW-1185">Reference proteome</keyword>
<evidence type="ECO:0000313" key="3">
    <source>
        <dbReference type="EMBL" id="KAJ8773233.1"/>
    </source>
</evidence>
<feature type="region of interest" description="Disordered" evidence="1">
    <location>
        <begin position="704"/>
        <end position="727"/>
    </location>
</feature>
<accession>A0AAV8U215</accession>
<evidence type="ECO:0000313" key="4">
    <source>
        <dbReference type="Proteomes" id="UP001159364"/>
    </source>
</evidence>
<feature type="domain" description="Spen paralogue and orthologue SPOC C-terminal" evidence="2">
    <location>
        <begin position="1099"/>
        <end position="1240"/>
    </location>
</feature>
<dbReference type="AlphaFoldDB" id="A0AAV8U215"/>
<protein>
    <recommendedName>
        <fullName evidence="2">Spen paralogue and orthologue SPOC C-terminal domain-containing protein</fullName>
    </recommendedName>
</protein>
<reference evidence="3 4" key="1">
    <citation type="submission" date="2021-09" db="EMBL/GenBank/DDBJ databases">
        <title>Genomic insights and catalytic innovation underlie evolution of tropane alkaloids biosynthesis.</title>
        <authorList>
            <person name="Wang Y.-J."/>
            <person name="Tian T."/>
            <person name="Huang J.-P."/>
            <person name="Huang S.-X."/>
        </authorList>
    </citation>
    <scope>NUCLEOTIDE SEQUENCE [LARGE SCALE GENOMIC DNA]</scope>
    <source>
        <strain evidence="3">KIB-2018</strain>
        <tissue evidence="3">Leaf</tissue>
    </source>
</reference>
<dbReference type="GO" id="GO:0043130">
    <property type="term" value="F:ubiquitin binding"/>
    <property type="evidence" value="ECO:0007669"/>
    <property type="project" value="TreeGrafter"/>
</dbReference>
<feature type="region of interest" description="Disordered" evidence="1">
    <location>
        <begin position="737"/>
        <end position="756"/>
    </location>
</feature>
<feature type="compositionally biased region" description="Polar residues" evidence="1">
    <location>
        <begin position="411"/>
        <end position="420"/>
    </location>
</feature>
<evidence type="ECO:0000256" key="1">
    <source>
        <dbReference type="SAM" id="MobiDB-lite"/>
    </source>
</evidence>
<evidence type="ECO:0000259" key="2">
    <source>
        <dbReference type="Pfam" id="PF07744"/>
    </source>
</evidence>
<name>A0AAV8U215_9ROSI</name>
<proteinExistence type="predicted"/>
<dbReference type="Proteomes" id="UP001159364">
    <property type="component" value="Linkage Group LG02"/>
</dbReference>
<sequence length="1250" mass="137519">MTSAAEQPLKKRRLYEPKPESPPPPLEIPTETLQNTVAPPSTPPPVSQDEINTRRRNKDEIKSVYEAYKRLKSCVSRKDPRRVSDLEQAYLSLVTASRGCISVQRLLADLIPRYASHCPAALEAATKVVIDIHNCSSAVVCRGEDSDGVAFETAKACILGLADICRAASSEAPGSSVVRGISSKVFQRVLSLMMSSIGENNVFQIVEKDVLKIEDSVEHFSKLKQKFTDEDVTPLVKLCKFRAISLLWVFFSYPKNLLAECFELLRSAEPEGISGAQGFISQVTRQLDEEAMPDLLDAPNDRTTCKSSSRTNDREYEISGKDLSSDANHDTGDVSSVPQKCLLHLVLDKNPSLGSWMLSKYNKLCNLPSAVAASETRAALEGILRTYKKLGTEDIHMDSDEDDIIPSKSINQQYLGPSHSNHCEISGETPGRDGSSHSGGVARSSDLEASDPGDSSHGMPGELSNQQRLSPVTKTSLDYGSNLFECRNHNARSENNLNSNTDLCLPASRSSTRAVSDDFSSSKIPIGPSHGSAWFCDGDPTSMEIFSACRQLWLGSLGPDTTEAYVRFQLEKFGPIERFFFFPCKGFALVEYWNMFDAVRARGYMRSHFPWQIKFMDIGLGTRGAINGVSVCSSPHVYTGNITSQWVRDEILHESRKVLYKGPYKVEELNNDQALIMEFESPEEATTVMAHLRQYRKDSCNSAQLSTGSATAPIPQMDGVKSVPTPINIDMRASNSGSISNSMMESPQAQPTDNSRTRMSHISSLIASLRTKYNVNHNPSYFDSHTVAVKDVDKAPSSTLWIYLPNASSPFLTDDELLAVCNLAIADMGSIVKCVRANMQIGCGWFVEFSSSDGAITAFKNLRGCPGIFFQIEYSQPGKNLFPPLPMKSESCSMELISPRVKPENQGTSFQTVHSFGGVDPSHGGCHGASAVTEQMWTNKKSDSEQHTAPGSIPCLPIGTQGPIPSPQQFQPSPFLRPMYVPSNSSWDQRGIDHHMPMNPISQSANHVMPNCFQGNAVGPPFITASVTPLTQMQRAPVQHFDQMFSLPVVPQMSSSLPPQPEVPPPPLPPSPPPAPPPPCSPPPPPPFAESTDIGTSGHCQQYPWQGTLCKSGVHYSTVYAQKLDFDNCRYSNGISEPAEWPTKLDMTKRTDFQHVKSTFTSTPPHKREVCRLIPSCMSDQKGFQDFILYLKQRECAGVIKIPAVKSMWSRLLFILPYSDDVCSMISIAPDSSTSLIALILPKETNFEWV</sequence>
<dbReference type="InterPro" id="IPR035979">
    <property type="entry name" value="RBD_domain_sf"/>
</dbReference>
<dbReference type="InterPro" id="IPR012921">
    <property type="entry name" value="SPOC_C"/>
</dbReference>